<keyword evidence="9" id="KW-1185">Reference proteome</keyword>
<dbReference type="InParanoid" id="A0A1B1YTK8"/>
<dbReference type="Gene3D" id="1.10.8.10">
    <property type="entry name" value="DNA helicase RuvA subunit, C-terminal domain"/>
    <property type="match status" value="1"/>
</dbReference>
<dbReference type="NCBIfam" id="TIGR03534">
    <property type="entry name" value="RF_mod_PrmC"/>
    <property type="match status" value="1"/>
</dbReference>
<dbReference type="InterPro" id="IPR040758">
    <property type="entry name" value="PrmC_N"/>
</dbReference>
<dbReference type="SUPFAM" id="SSF53335">
    <property type="entry name" value="S-adenosyl-L-methionine-dependent methyltransferases"/>
    <property type="match status" value="1"/>
</dbReference>
<organism evidence="8 9">
    <name type="scientific">Immundisolibacter cernigliae</name>
    <dbReference type="NCBI Taxonomy" id="1810504"/>
    <lineage>
        <taxon>Bacteria</taxon>
        <taxon>Pseudomonadati</taxon>
        <taxon>Pseudomonadota</taxon>
        <taxon>Gammaproteobacteria</taxon>
        <taxon>Immundisolibacterales</taxon>
        <taxon>Immundisolibacteraceae</taxon>
        <taxon>Immundisolibacter</taxon>
    </lineage>
</organism>
<evidence type="ECO:0000256" key="5">
    <source>
        <dbReference type="HAMAP-Rule" id="MF_02126"/>
    </source>
</evidence>
<dbReference type="KEGG" id="gbi:PG2T_07210"/>
<feature type="binding site" evidence="5">
    <location>
        <position position="150"/>
    </location>
    <ligand>
        <name>S-adenosyl-L-methionine</name>
        <dbReference type="ChEBI" id="CHEBI:59789"/>
    </ligand>
</feature>
<feature type="binding site" evidence="5">
    <location>
        <begin position="127"/>
        <end position="131"/>
    </location>
    <ligand>
        <name>S-adenosyl-L-methionine</name>
        <dbReference type="ChEBI" id="CHEBI:59789"/>
    </ligand>
</feature>
<protein>
    <recommendedName>
        <fullName evidence="5">Release factor glutamine methyltransferase</fullName>
        <shortName evidence="5">RF MTase</shortName>
        <ecNumber evidence="5">2.1.1.297</ecNumber>
    </recommendedName>
    <alternativeName>
        <fullName evidence="5">N5-glutamine methyltransferase PrmC</fullName>
    </alternativeName>
    <alternativeName>
        <fullName evidence="5">Protein-(glutamine-N5) MTase PrmC</fullName>
    </alternativeName>
    <alternativeName>
        <fullName evidence="5">Protein-glutamine N-methyltransferase PrmC</fullName>
    </alternativeName>
</protein>
<feature type="domain" description="Methyltransferase small" evidence="6">
    <location>
        <begin position="108"/>
        <end position="200"/>
    </location>
</feature>
<dbReference type="FunFam" id="3.40.50.150:FF:000053">
    <property type="entry name" value="Release factor glutamine methyltransferase"/>
    <property type="match status" value="1"/>
</dbReference>
<dbReference type="InterPro" id="IPR002052">
    <property type="entry name" value="DNA_methylase_N6_adenine_CS"/>
</dbReference>
<dbReference type="InterPro" id="IPR029063">
    <property type="entry name" value="SAM-dependent_MTases_sf"/>
</dbReference>
<sequence>MSAVAATEHAGPTVQALLAAARRRCAGNSAAAGDCALLLALALDVPRAWLLAHAEQRPDDAALGRFETLLRRRLAGEPMAYLRGRQGFWSLELDVTPDVLVPRPETELLVELALACMGECGRLADLGTGSGAIALALASTRPHWQIVATDRSAAALAVADGNAARLGLSVEFRQGDWFAPLAGERFDIIVSNPPYIAAHDTCLEGDGVRREPRAALVAGDDGLADLAAIIAGSAAHLSPGGWLLLEHGADQGPAVRALLASAGFVALATHADLASRPRVTLGRLPCAN</sequence>
<dbReference type="Proteomes" id="UP000092952">
    <property type="component" value="Chromosome"/>
</dbReference>
<evidence type="ECO:0000256" key="1">
    <source>
        <dbReference type="ARBA" id="ARBA00022603"/>
    </source>
</evidence>
<dbReference type="GO" id="GO:0032259">
    <property type="term" value="P:methylation"/>
    <property type="evidence" value="ECO:0007669"/>
    <property type="project" value="UniProtKB-KW"/>
</dbReference>
<name>A0A1B1YTK8_9GAMM</name>
<keyword evidence="3 5" id="KW-0949">S-adenosyl-L-methionine</keyword>
<evidence type="ECO:0000313" key="8">
    <source>
        <dbReference type="EMBL" id="ANX03993.1"/>
    </source>
</evidence>
<dbReference type="AlphaFoldDB" id="A0A1B1YTK8"/>
<evidence type="ECO:0000256" key="2">
    <source>
        <dbReference type="ARBA" id="ARBA00022679"/>
    </source>
</evidence>
<accession>A0A1B1YTK8</accession>
<dbReference type="NCBIfam" id="TIGR00536">
    <property type="entry name" value="hemK_fam"/>
    <property type="match status" value="1"/>
</dbReference>
<dbReference type="InterPro" id="IPR004556">
    <property type="entry name" value="HemK-like"/>
</dbReference>
<feature type="binding site" evidence="5">
    <location>
        <position position="192"/>
    </location>
    <ligand>
        <name>S-adenosyl-L-methionine</name>
        <dbReference type="ChEBI" id="CHEBI:59789"/>
    </ligand>
</feature>
<comment type="catalytic activity">
    <reaction evidence="4 5">
        <text>L-glutaminyl-[peptide chain release factor] + S-adenosyl-L-methionine = N(5)-methyl-L-glutaminyl-[peptide chain release factor] + S-adenosyl-L-homocysteine + H(+)</text>
        <dbReference type="Rhea" id="RHEA:42896"/>
        <dbReference type="Rhea" id="RHEA-COMP:10271"/>
        <dbReference type="Rhea" id="RHEA-COMP:10272"/>
        <dbReference type="ChEBI" id="CHEBI:15378"/>
        <dbReference type="ChEBI" id="CHEBI:30011"/>
        <dbReference type="ChEBI" id="CHEBI:57856"/>
        <dbReference type="ChEBI" id="CHEBI:59789"/>
        <dbReference type="ChEBI" id="CHEBI:61891"/>
        <dbReference type="EC" id="2.1.1.297"/>
    </reaction>
</comment>
<dbReference type="OrthoDB" id="9800643at2"/>
<comment type="function">
    <text evidence="5">Methylates the class 1 translation termination release factors RF1/PrfA and RF2/PrfB on the glutamine residue of the universally conserved GGQ motif.</text>
</comment>
<keyword evidence="1 5" id="KW-0489">Methyltransferase</keyword>
<feature type="binding site" evidence="5">
    <location>
        <position position="177"/>
    </location>
    <ligand>
        <name>S-adenosyl-L-methionine</name>
        <dbReference type="ChEBI" id="CHEBI:59789"/>
    </ligand>
</feature>
<dbReference type="GO" id="GO:0102559">
    <property type="term" value="F:peptide chain release factor N(5)-glutamine methyltransferase activity"/>
    <property type="evidence" value="ECO:0007669"/>
    <property type="project" value="UniProtKB-EC"/>
</dbReference>
<dbReference type="EMBL" id="CP014671">
    <property type="protein sequence ID" value="ANX03993.1"/>
    <property type="molecule type" value="Genomic_DNA"/>
</dbReference>
<dbReference type="Pfam" id="PF17827">
    <property type="entry name" value="PrmC_N"/>
    <property type="match status" value="1"/>
</dbReference>
<evidence type="ECO:0000256" key="3">
    <source>
        <dbReference type="ARBA" id="ARBA00022691"/>
    </source>
</evidence>
<dbReference type="CDD" id="cd02440">
    <property type="entry name" value="AdoMet_MTases"/>
    <property type="match status" value="1"/>
</dbReference>
<dbReference type="FunCoup" id="A0A1B1YTK8">
    <property type="interactions" value="458"/>
</dbReference>
<reference evidence="9" key="1">
    <citation type="submission" date="2016-03" db="EMBL/GenBank/DDBJ databases">
        <title>Complete genome sequence of Solimmundus cernigliae, representing a novel lineage of polycyclic aromatic hydrocarbon degraders within the Gammaproteobacteria.</title>
        <authorList>
            <person name="Singleton D.R."/>
            <person name="Dickey A.N."/>
            <person name="Scholl E.H."/>
            <person name="Wright F.A."/>
            <person name="Aitken M.D."/>
        </authorList>
    </citation>
    <scope>NUCLEOTIDE SEQUENCE [LARGE SCALE GENOMIC DNA]</scope>
    <source>
        <strain evidence="9">TR3.2</strain>
    </source>
</reference>
<evidence type="ECO:0000256" key="4">
    <source>
        <dbReference type="ARBA" id="ARBA00048391"/>
    </source>
</evidence>
<gene>
    <name evidence="5" type="primary">prmC</name>
    <name evidence="8" type="ORF">PG2T_07210</name>
</gene>
<dbReference type="EC" id="2.1.1.297" evidence="5"/>
<dbReference type="Gene3D" id="3.40.50.150">
    <property type="entry name" value="Vaccinia Virus protein VP39"/>
    <property type="match status" value="1"/>
</dbReference>
<dbReference type="STRING" id="1810504.PG2T_07210"/>
<dbReference type="RefSeq" id="WP_068803788.1">
    <property type="nucleotide sequence ID" value="NZ_CP014671.1"/>
</dbReference>
<evidence type="ECO:0000259" key="7">
    <source>
        <dbReference type="Pfam" id="PF17827"/>
    </source>
</evidence>
<dbReference type="InterPro" id="IPR007848">
    <property type="entry name" value="Small_mtfrase_dom"/>
</dbReference>
<dbReference type="PANTHER" id="PTHR18895">
    <property type="entry name" value="HEMK METHYLTRANSFERASE"/>
    <property type="match status" value="1"/>
</dbReference>
<dbReference type="PROSITE" id="PS00092">
    <property type="entry name" value="N6_MTASE"/>
    <property type="match status" value="1"/>
</dbReference>
<comment type="similarity">
    <text evidence="5">Belongs to the protein N5-glutamine methyltransferase family. PrmC subfamily.</text>
</comment>
<dbReference type="GO" id="GO:0003676">
    <property type="term" value="F:nucleic acid binding"/>
    <property type="evidence" value="ECO:0007669"/>
    <property type="project" value="InterPro"/>
</dbReference>
<evidence type="ECO:0000313" key="9">
    <source>
        <dbReference type="Proteomes" id="UP000092952"/>
    </source>
</evidence>
<dbReference type="HAMAP" id="MF_02126">
    <property type="entry name" value="RF_methyltr_PrmC"/>
    <property type="match status" value="1"/>
</dbReference>
<keyword evidence="2 5" id="KW-0808">Transferase</keyword>
<dbReference type="PANTHER" id="PTHR18895:SF74">
    <property type="entry name" value="MTRF1L RELEASE FACTOR GLUTAMINE METHYLTRANSFERASE"/>
    <property type="match status" value="1"/>
</dbReference>
<evidence type="ECO:0000259" key="6">
    <source>
        <dbReference type="Pfam" id="PF05175"/>
    </source>
</evidence>
<dbReference type="InterPro" id="IPR050320">
    <property type="entry name" value="N5-glutamine_MTase"/>
</dbReference>
<feature type="binding site" evidence="5">
    <location>
        <begin position="192"/>
        <end position="195"/>
    </location>
    <ligand>
        <name>substrate</name>
    </ligand>
</feature>
<proteinExistence type="inferred from homology"/>
<dbReference type="InterPro" id="IPR019874">
    <property type="entry name" value="RF_methyltr_PrmC"/>
</dbReference>
<dbReference type="Pfam" id="PF05175">
    <property type="entry name" value="MTS"/>
    <property type="match status" value="1"/>
</dbReference>
<feature type="domain" description="Release factor glutamine methyltransferase N-terminal" evidence="7">
    <location>
        <begin position="17"/>
        <end position="84"/>
    </location>
</feature>